<evidence type="ECO:0000313" key="3">
    <source>
        <dbReference type="Proteomes" id="UP000059680"/>
    </source>
</evidence>
<sequence>MEEEAVAAAMRRGGRGGAGGRQERLPPPIHPPSPSPPPAQSCSNCSSRSRPPHLLRCLPTPLSADCKGHDAAAAPAACCSWRTRTLHLLLADAVAAVAAPQGRGRHRSLAQSSPLAACMRSYLHRRDRSSSPFPACLSPELQWQSRASSPSAAPLWADLDAGRSIRRPIMGDARRRRSPMPSDMSSSAHLRRLLPPSLL</sequence>
<feature type="region of interest" description="Disordered" evidence="1">
    <location>
        <begin position="167"/>
        <end position="199"/>
    </location>
</feature>
<dbReference type="InParanoid" id="A0A0P0X542"/>
<name>A0A0P0X542_ORYSJ</name>
<dbReference type="PaxDb" id="39947-A0A0P0X542"/>
<organism evidence="2 3">
    <name type="scientific">Oryza sativa subsp. japonica</name>
    <name type="common">Rice</name>
    <dbReference type="NCBI Taxonomy" id="39947"/>
    <lineage>
        <taxon>Eukaryota</taxon>
        <taxon>Viridiplantae</taxon>
        <taxon>Streptophyta</taxon>
        <taxon>Embryophyta</taxon>
        <taxon>Tracheophyta</taxon>
        <taxon>Spermatophyta</taxon>
        <taxon>Magnoliopsida</taxon>
        <taxon>Liliopsida</taxon>
        <taxon>Poales</taxon>
        <taxon>Poaceae</taxon>
        <taxon>BOP clade</taxon>
        <taxon>Oryzoideae</taxon>
        <taxon>Oryzeae</taxon>
        <taxon>Oryzinae</taxon>
        <taxon>Oryza</taxon>
        <taxon>Oryza sativa</taxon>
    </lineage>
</organism>
<feature type="compositionally biased region" description="Pro residues" evidence="1">
    <location>
        <begin position="25"/>
        <end position="39"/>
    </location>
</feature>
<dbReference type="EMBL" id="AP014963">
    <property type="protein sequence ID" value="BAT01272.1"/>
    <property type="molecule type" value="Genomic_DNA"/>
</dbReference>
<protein>
    <submittedName>
        <fullName evidence="2">Os07g0442201 protein</fullName>
    </submittedName>
</protein>
<accession>A0A0P0X542</accession>
<dbReference type="AlphaFoldDB" id="A0A0P0X542"/>
<evidence type="ECO:0000256" key="1">
    <source>
        <dbReference type="SAM" id="MobiDB-lite"/>
    </source>
</evidence>
<dbReference type="Proteomes" id="UP000059680">
    <property type="component" value="Chromosome 7"/>
</dbReference>
<reference evidence="2 3" key="3">
    <citation type="journal article" date="2013" name="Rice">
        <title>Improvement of the Oryza sativa Nipponbare reference genome using next generation sequence and optical map data.</title>
        <authorList>
            <person name="Kawahara Y."/>
            <person name="de la Bastide M."/>
            <person name="Hamilton J.P."/>
            <person name="Kanamori H."/>
            <person name="McCombie W.R."/>
            <person name="Ouyang S."/>
            <person name="Schwartz D.C."/>
            <person name="Tanaka T."/>
            <person name="Wu J."/>
            <person name="Zhou S."/>
            <person name="Childs K.L."/>
            <person name="Davidson R.M."/>
            <person name="Lin H."/>
            <person name="Quesada-Ocampo L."/>
            <person name="Vaillancourt B."/>
            <person name="Sakai H."/>
            <person name="Lee S.S."/>
            <person name="Kim J."/>
            <person name="Numa H."/>
            <person name="Itoh T."/>
            <person name="Buell C.R."/>
            <person name="Matsumoto T."/>
        </authorList>
    </citation>
    <scope>NUCLEOTIDE SEQUENCE [LARGE SCALE GENOMIC DNA]</scope>
    <source>
        <strain evidence="3">cv. Nipponbare</strain>
    </source>
</reference>
<proteinExistence type="predicted"/>
<evidence type="ECO:0000313" key="2">
    <source>
        <dbReference type="EMBL" id="BAT01272.1"/>
    </source>
</evidence>
<feature type="region of interest" description="Disordered" evidence="1">
    <location>
        <begin position="1"/>
        <end position="47"/>
    </location>
</feature>
<keyword evidence="3" id="KW-1185">Reference proteome</keyword>
<gene>
    <name evidence="2" type="ordered locus">Os07g0442201</name>
    <name evidence="2" type="ORF">OSNPB_070442201</name>
</gene>
<feature type="compositionally biased region" description="Low complexity" evidence="1">
    <location>
        <begin position="179"/>
        <end position="188"/>
    </location>
</feature>
<feature type="compositionally biased region" description="Low complexity" evidence="1">
    <location>
        <begin position="1"/>
        <end position="11"/>
    </location>
</feature>
<reference evidence="2 3" key="2">
    <citation type="journal article" date="2013" name="Plant Cell Physiol.">
        <title>Rice Annotation Project Database (RAP-DB): an integrative and interactive database for rice genomics.</title>
        <authorList>
            <person name="Sakai H."/>
            <person name="Lee S.S."/>
            <person name="Tanaka T."/>
            <person name="Numa H."/>
            <person name="Kim J."/>
            <person name="Kawahara Y."/>
            <person name="Wakimoto H."/>
            <person name="Yang C.C."/>
            <person name="Iwamoto M."/>
            <person name="Abe T."/>
            <person name="Yamada Y."/>
            <person name="Muto A."/>
            <person name="Inokuchi H."/>
            <person name="Ikemura T."/>
            <person name="Matsumoto T."/>
            <person name="Sasaki T."/>
            <person name="Itoh T."/>
        </authorList>
    </citation>
    <scope>NUCLEOTIDE SEQUENCE [LARGE SCALE GENOMIC DNA]</scope>
    <source>
        <strain evidence="3">cv. Nipponbare</strain>
    </source>
</reference>
<reference evidence="3" key="1">
    <citation type="journal article" date="2005" name="Nature">
        <title>The map-based sequence of the rice genome.</title>
        <authorList>
            <consortium name="International rice genome sequencing project (IRGSP)"/>
            <person name="Matsumoto T."/>
            <person name="Wu J."/>
            <person name="Kanamori H."/>
            <person name="Katayose Y."/>
            <person name="Fujisawa M."/>
            <person name="Namiki N."/>
            <person name="Mizuno H."/>
            <person name="Yamamoto K."/>
            <person name="Antonio B.A."/>
            <person name="Baba T."/>
            <person name="Sakata K."/>
            <person name="Nagamura Y."/>
            <person name="Aoki H."/>
            <person name="Arikawa K."/>
            <person name="Arita K."/>
            <person name="Bito T."/>
            <person name="Chiden Y."/>
            <person name="Fujitsuka N."/>
            <person name="Fukunaka R."/>
            <person name="Hamada M."/>
            <person name="Harada C."/>
            <person name="Hayashi A."/>
            <person name="Hijishita S."/>
            <person name="Honda M."/>
            <person name="Hosokawa S."/>
            <person name="Ichikawa Y."/>
            <person name="Idonuma A."/>
            <person name="Iijima M."/>
            <person name="Ikeda M."/>
            <person name="Ikeno M."/>
            <person name="Ito K."/>
            <person name="Ito S."/>
            <person name="Ito T."/>
            <person name="Ito Y."/>
            <person name="Ito Y."/>
            <person name="Iwabuchi A."/>
            <person name="Kamiya K."/>
            <person name="Karasawa W."/>
            <person name="Kurita K."/>
            <person name="Katagiri S."/>
            <person name="Kikuta A."/>
            <person name="Kobayashi H."/>
            <person name="Kobayashi N."/>
            <person name="Machita K."/>
            <person name="Maehara T."/>
            <person name="Masukawa M."/>
            <person name="Mizubayashi T."/>
            <person name="Mukai Y."/>
            <person name="Nagasaki H."/>
            <person name="Nagata Y."/>
            <person name="Naito S."/>
            <person name="Nakashima M."/>
            <person name="Nakama Y."/>
            <person name="Nakamichi Y."/>
            <person name="Nakamura M."/>
            <person name="Meguro A."/>
            <person name="Negishi M."/>
            <person name="Ohta I."/>
            <person name="Ohta T."/>
            <person name="Okamoto M."/>
            <person name="Ono N."/>
            <person name="Saji S."/>
            <person name="Sakaguchi M."/>
            <person name="Sakai K."/>
            <person name="Shibata M."/>
            <person name="Shimokawa T."/>
            <person name="Song J."/>
            <person name="Takazaki Y."/>
            <person name="Terasawa K."/>
            <person name="Tsugane M."/>
            <person name="Tsuji K."/>
            <person name="Ueda S."/>
            <person name="Waki K."/>
            <person name="Yamagata H."/>
            <person name="Yamamoto M."/>
            <person name="Yamamoto S."/>
            <person name="Yamane H."/>
            <person name="Yoshiki S."/>
            <person name="Yoshihara R."/>
            <person name="Yukawa K."/>
            <person name="Zhong H."/>
            <person name="Yano M."/>
            <person name="Yuan Q."/>
            <person name="Ouyang S."/>
            <person name="Liu J."/>
            <person name="Jones K.M."/>
            <person name="Gansberger K."/>
            <person name="Moffat K."/>
            <person name="Hill J."/>
            <person name="Bera J."/>
            <person name="Fadrosh D."/>
            <person name="Jin S."/>
            <person name="Johri S."/>
            <person name="Kim M."/>
            <person name="Overton L."/>
            <person name="Reardon M."/>
            <person name="Tsitrin T."/>
            <person name="Vuong H."/>
            <person name="Weaver B."/>
            <person name="Ciecko A."/>
            <person name="Tallon L."/>
            <person name="Jackson J."/>
            <person name="Pai G."/>
            <person name="Aken S.V."/>
            <person name="Utterback T."/>
            <person name="Reidmuller S."/>
            <person name="Feldblyum T."/>
            <person name="Hsiao J."/>
            <person name="Zismann V."/>
            <person name="Iobst S."/>
            <person name="de Vazeille A.R."/>
            <person name="Buell C.R."/>
            <person name="Ying K."/>
            <person name="Li Y."/>
            <person name="Lu T."/>
            <person name="Huang Y."/>
            <person name="Zhao Q."/>
            <person name="Feng Q."/>
            <person name="Zhang L."/>
            <person name="Zhu J."/>
            <person name="Weng Q."/>
            <person name="Mu J."/>
            <person name="Lu Y."/>
            <person name="Fan D."/>
            <person name="Liu Y."/>
            <person name="Guan J."/>
            <person name="Zhang Y."/>
            <person name="Yu S."/>
            <person name="Liu X."/>
            <person name="Zhang Y."/>
            <person name="Hong G."/>
            <person name="Han B."/>
            <person name="Choisne N."/>
            <person name="Demange N."/>
            <person name="Orjeda G."/>
            <person name="Samain S."/>
            <person name="Cattolico L."/>
            <person name="Pelletier E."/>
            <person name="Couloux A."/>
            <person name="Segurens B."/>
            <person name="Wincker P."/>
            <person name="D'Hont A."/>
            <person name="Scarpelli C."/>
            <person name="Weissenbach J."/>
            <person name="Salanoubat M."/>
            <person name="Quetier F."/>
            <person name="Yu Y."/>
            <person name="Kim H.R."/>
            <person name="Rambo T."/>
            <person name="Currie J."/>
            <person name="Collura K."/>
            <person name="Luo M."/>
            <person name="Yang T."/>
            <person name="Ammiraju J.S.S."/>
            <person name="Engler F."/>
            <person name="Soderlund C."/>
            <person name="Wing R.A."/>
            <person name="Palmer L.E."/>
            <person name="de la Bastide M."/>
            <person name="Spiegel L."/>
            <person name="Nascimento L."/>
            <person name="Zutavern T."/>
            <person name="O'Shaughnessy A."/>
            <person name="Dike S."/>
            <person name="Dedhia N."/>
            <person name="Preston R."/>
            <person name="Balija V."/>
            <person name="McCombie W.R."/>
            <person name="Chow T."/>
            <person name="Chen H."/>
            <person name="Chung M."/>
            <person name="Chen C."/>
            <person name="Shaw J."/>
            <person name="Wu H."/>
            <person name="Hsiao K."/>
            <person name="Chao Y."/>
            <person name="Chu M."/>
            <person name="Cheng C."/>
            <person name="Hour A."/>
            <person name="Lee P."/>
            <person name="Lin S."/>
            <person name="Lin Y."/>
            <person name="Liou J."/>
            <person name="Liu S."/>
            <person name="Hsing Y."/>
            <person name="Raghuvanshi S."/>
            <person name="Mohanty A."/>
            <person name="Bharti A.K."/>
            <person name="Gaur A."/>
            <person name="Gupta V."/>
            <person name="Kumar D."/>
            <person name="Ravi V."/>
            <person name="Vij S."/>
            <person name="Kapur A."/>
            <person name="Khurana P."/>
            <person name="Khurana P."/>
            <person name="Khurana J.P."/>
            <person name="Tyagi A.K."/>
            <person name="Gaikwad K."/>
            <person name="Singh A."/>
            <person name="Dalal V."/>
            <person name="Srivastava S."/>
            <person name="Dixit A."/>
            <person name="Pal A.K."/>
            <person name="Ghazi I.A."/>
            <person name="Yadav M."/>
            <person name="Pandit A."/>
            <person name="Bhargava A."/>
            <person name="Sureshbabu K."/>
            <person name="Batra K."/>
            <person name="Sharma T.R."/>
            <person name="Mohapatra T."/>
            <person name="Singh N.K."/>
            <person name="Messing J."/>
            <person name="Nelson A.B."/>
            <person name="Fuks G."/>
            <person name="Kavchok S."/>
            <person name="Keizer G."/>
            <person name="Linton E."/>
            <person name="Llaca V."/>
            <person name="Song R."/>
            <person name="Tanyolac B."/>
            <person name="Young S."/>
            <person name="Ho-Il K."/>
            <person name="Hahn J.H."/>
            <person name="Sangsakoo G."/>
            <person name="Vanavichit A."/>
            <person name="de Mattos Luiz.A.T."/>
            <person name="Zimmer P.D."/>
            <person name="Malone G."/>
            <person name="Dellagostin O."/>
            <person name="de Oliveira A.C."/>
            <person name="Bevan M."/>
            <person name="Bancroft I."/>
            <person name="Minx P."/>
            <person name="Cordum H."/>
            <person name="Wilson R."/>
            <person name="Cheng Z."/>
            <person name="Jin W."/>
            <person name="Jiang J."/>
            <person name="Leong S.A."/>
            <person name="Iwama H."/>
            <person name="Gojobori T."/>
            <person name="Itoh T."/>
            <person name="Niimura Y."/>
            <person name="Fujii Y."/>
            <person name="Habara T."/>
            <person name="Sakai H."/>
            <person name="Sato Y."/>
            <person name="Wilson G."/>
            <person name="Kumar K."/>
            <person name="McCouch S."/>
            <person name="Juretic N."/>
            <person name="Hoen D."/>
            <person name="Wright S."/>
            <person name="Bruskiewich R."/>
            <person name="Bureau T."/>
            <person name="Miyao A."/>
            <person name="Hirochika H."/>
            <person name="Nishikawa T."/>
            <person name="Kadowaki K."/>
            <person name="Sugiura M."/>
            <person name="Burr B."/>
            <person name="Sasaki T."/>
        </authorList>
    </citation>
    <scope>NUCLEOTIDE SEQUENCE [LARGE SCALE GENOMIC DNA]</scope>
    <source>
        <strain evidence="3">cv. Nipponbare</strain>
    </source>
</reference>